<organism evidence="1">
    <name type="scientific">Burkholderia phage vB_BgluM-SURPRISE13</name>
    <dbReference type="NCBI Taxonomy" id="3159457"/>
    <lineage>
        <taxon>Viruses</taxon>
    </lineage>
</organism>
<name>A0AAU7PF96_9VIRU</name>
<reference evidence="1" key="1">
    <citation type="submission" date="2024-05" db="EMBL/GenBank/DDBJ databases">
        <title>Isolation and characterization of the novel Burkholderia jumbo bacteriophage Surprise13.</title>
        <authorList>
            <person name="Supina B.S.I."/>
            <person name="Dennis J."/>
        </authorList>
    </citation>
    <scope>NUCLEOTIDE SEQUENCE</scope>
</reference>
<proteinExistence type="predicted"/>
<protein>
    <submittedName>
        <fullName evidence="1">Uncharacterized protein</fullName>
    </submittedName>
</protein>
<sequence length="191" mass="21749">MARKEDSRVTRRVNSQMDLTSRGIFNFPSRPKNILWYLVHRFLFKGLGITRLETWDALLKRYVTDPQNGIPQTPEHRTSARGNITNQVFSEDEGMSISTFVKAAVVAGVEEIEVLSIWKMADGRRIVGKVRYPLTPDVLLSLSEEDTESELIAQVNEFLQSKKEGESSELNALMKQLLNHKKNKKDGEGNE</sequence>
<evidence type="ECO:0000313" key="1">
    <source>
        <dbReference type="EMBL" id="XBS47661.1"/>
    </source>
</evidence>
<dbReference type="EMBL" id="PP856017">
    <property type="protein sequence ID" value="XBS47661.1"/>
    <property type="molecule type" value="Genomic_DNA"/>
</dbReference>
<accession>A0AAU7PF96</accession>
<gene>
    <name evidence="1" type="ORF">SURPRISE13_046</name>
</gene>